<dbReference type="Proteomes" id="UP000095286">
    <property type="component" value="Unplaced"/>
</dbReference>
<proteinExistence type="predicted"/>
<name>A0AC35TMG9_9BILA</name>
<evidence type="ECO:0000313" key="2">
    <source>
        <dbReference type="WBParaSite" id="RSKR_0000225600.2"/>
    </source>
</evidence>
<dbReference type="WBParaSite" id="RSKR_0000225600.2">
    <property type="protein sequence ID" value="RSKR_0000225600.2"/>
    <property type="gene ID" value="RSKR_0000225600"/>
</dbReference>
<organism evidence="1 2">
    <name type="scientific">Rhabditophanes sp. KR3021</name>
    <dbReference type="NCBI Taxonomy" id="114890"/>
    <lineage>
        <taxon>Eukaryota</taxon>
        <taxon>Metazoa</taxon>
        <taxon>Ecdysozoa</taxon>
        <taxon>Nematoda</taxon>
        <taxon>Chromadorea</taxon>
        <taxon>Rhabditida</taxon>
        <taxon>Tylenchina</taxon>
        <taxon>Panagrolaimomorpha</taxon>
        <taxon>Strongyloidoidea</taxon>
        <taxon>Alloionematidae</taxon>
        <taxon>Rhabditophanes</taxon>
    </lineage>
</organism>
<reference evidence="2" key="1">
    <citation type="submission" date="2016-11" db="UniProtKB">
        <authorList>
            <consortium name="WormBaseParasite"/>
        </authorList>
    </citation>
    <scope>IDENTIFICATION</scope>
    <source>
        <strain evidence="2">KR3021</strain>
    </source>
</reference>
<sequence>MRSVYDFFALLILVNFAISQDEFETNNVVPDMSLPKLGNPDYYDDSVEYLPSSPHSSRIEKTFTNGQSFNCQKVKNVFWTGDTAQKLAPEDISIVAGMGDSLSTGLNLWQNSNVEFRGAVFTVGGDAYLDGLITIPSILQLFNKDLIGENHGMQTNSNNVPAHQFNVAISGSKQDSLVMQADKLIAKIKQIFDHEDLEKKWIMIFVTLGSEEKCNDCGKADSKVILLMLQRLRRSLPKCLVVLIGPLYVAPLVRPNYDIMRSRCPCLRKLHETDLLALEDSWKKEFESVERQVAKRKFKHFGVVTIPRLEVITQNPEAYLINGKPLLNRKGHSFAAKWLWNRLIAGRTYNSSNIPVEKDSYYCPPLDCPYFKLLRNQMECSVKTIKQHEIDLKEASLAEEEYNRQHANHTHDPLEHLTSSQKFVRNHLLVVIFSIIGICLIIICSLTVVFYRHGQNQTKGRFENLPGA</sequence>
<protein>
    <submittedName>
        <fullName evidence="2">Lipase_GDSL domain-containing protein</fullName>
    </submittedName>
</protein>
<accession>A0AC35TMG9</accession>
<evidence type="ECO:0000313" key="1">
    <source>
        <dbReference type="Proteomes" id="UP000095286"/>
    </source>
</evidence>